<sequence>MFIRSILYVQRTYVVSFCLWIALSTVIPQLLTKYGCESDIKARNGRTSTVLPSSASMVQNSTIYFIIAHPDDEVMFFSPSVIEFSKECHNNKVKLLCFSKGDADSDIMGNIRMRELYESARILGISQNNVVLIDEFKDGLNENWDTRLIAEILKSKINDRASERTVLVTFDQDGVSGHPNHKALYYGVLNYIKLVGGRSHDTRVLILQSLNFLEKYSSTFLTNVELFVENISRLIFSSFLNVKINISFFNSNYSTQVLKIYSDLNMLSVSYAAMAYGHYSQMVWFRYGWLLLSRYLTYNHLIEI</sequence>
<feature type="transmembrane region" description="Helical" evidence="3">
    <location>
        <begin position="12"/>
        <end position="31"/>
    </location>
</feature>
<dbReference type="STRING" id="559304.G8YDH1"/>
<dbReference type="EC" id="3.5.1.89" evidence="2"/>
<dbReference type="GO" id="GO:0006506">
    <property type="term" value="P:GPI anchor biosynthetic process"/>
    <property type="evidence" value="ECO:0007669"/>
    <property type="project" value="UniProtKB-UniPathway"/>
</dbReference>
<evidence type="ECO:0000313" key="4">
    <source>
        <dbReference type="EMBL" id="CCE83002.1"/>
    </source>
</evidence>
<dbReference type="OrthoDB" id="440160at2759"/>
<keyword evidence="3" id="KW-1133">Transmembrane helix</keyword>
<comment type="similarity">
    <text evidence="1">Belongs to the PIGL family.</text>
</comment>
<dbReference type="EMBL" id="FO082050">
    <property type="protein sequence ID" value="CCE83002.1"/>
    <property type="molecule type" value="Genomic_DNA"/>
</dbReference>
<dbReference type="PANTHER" id="PTHR12993:SF11">
    <property type="entry name" value="N-ACETYLGLUCOSAMINYL-PHOSPHATIDYLINOSITOL DE-N-ACETYLASE"/>
    <property type="match status" value="1"/>
</dbReference>
<dbReference type="eggNOG" id="KOG3332">
    <property type="taxonomic scope" value="Eukaryota"/>
</dbReference>
<dbReference type="SUPFAM" id="SSF102588">
    <property type="entry name" value="LmbE-like"/>
    <property type="match status" value="1"/>
</dbReference>
<organism evidence="4 5">
    <name type="scientific">Pichia sorbitophila (strain ATCC MYA-4447 / BCRC 22081 / CBS 7064 / NBRC 10061 / NRRL Y-12695)</name>
    <name type="common">Hybrid yeast</name>
    <dbReference type="NCBI Taxonomy" id="559304"/>
    <lineage>
        <taxon>Eukaryota</taxon>
        <taxon>Fungi</taxon>
        <taxon>Dikarya</taxon>
        <taxon>Ascomycota</taxon>
        <taxon>Saccharomycotina</taxon>
        <taxon>Pichiomycetes</taxon>
        <taxon>Debaryomycetaceae</taxon>
        <taxon>Millerozyma</taxon>
    </lineage>
</organism>
<evidence type="ECO:0000313" key="5">
    <source>
        <dbReference type="Proteomes" id="UP000005222"/>
    </source>
</evidence>
<accession>G8YDH1</accession>
<dbReference type="GO" id="GO:0000225">
    <property type="term" value="F:N-acetylglucosaminylphosphatidylinositol deacetylase activity"/>
    <property type="evidence" value="ECO:0007669"/>
    <property type="project" value="UniProtKB-EC"/>
</dbReference>
<evidence type="ECO:0000256" key="3">
    <source>
        <dbReference type="SAM" id="Phobius"/>
    </source>
</evidence>
<dbReference type="PANTHER" id="PTHR12993">
    <property type="entry name" value="N-ACETYLGLUCOSAMINYL-PHOSPHATIDYLINOSITOL DE-N-ACETYLASE-RELATED"/>
    <property type="match status" value="1"/>
</dbReference>
<name>G8YDH1_PICSO</name>
<reference evidence="4 5" key="1">
    <citation type="journal article" date="2012" name="G3 (Bethesda)">
        <title>Pichia sorbitophila, an interspecies yeast hybrid reveals early steps of genome resolution following polyploidization.</title>
        <authorList>
            <person name="Leh Louis V."/>
            <person name="Despons L."/>
            <person name="Friedrich A."/>
            <person name="Martin T."/>
            <person name="Durrens P."/>
            <person name="Casaregola S."/>
            <person name="Neuveglise C."/>
            <person name="Fairhead C."/>
            <person name="Marck C."/>
            <person name="Cruz J.A."/>
            <person name="Straub M.L."/>
            <person name="Kugler V."/>
            <person name="Sacerdot C."/>
            <person name="Uzunov Z."/>
            <person name="Thierry A."/>
            <person name="Weiss S."/>
            <person name="Bleykasten C."/>
            <person name="De Montigny J."/>
            <person name="Jacques N."/>
            <person name="Jung P."/>
            <person name="Lemaire M."/>
            <person name="Mallet S."/>
            <person name="Morel G."/>
            <person name="Richard G.F."/>
            <person name="Sarkar A."/>
            <person name="Savel G."/>
            <person name="Schacherer J."/>
            <person name="Seret M.L."/>
            <person name="Talla E."/>
            <person name="Samson G."/>
            <person name="Jubin C."/>
            <person name="Poulain J."/>
            <person name="Vacherie B."/>
            <person name="Barbe V."/>
            <person name="Pelletier E."/>
            <person name="Sherman D.J."/>
            <person name="Westhof E."/>
            <person name="Weissenbach J."/>
            <person name="Baret P.V."/>
            <person name="Wincker P."/>
            <person name="Gaillardin C."/>
            <person name="Dujon B."/>
            <person name="Souciet J.L."/>
        </authorList>
    </citation>
    <scope>NUCLEOTIDE SEQUENCE [LARGE SCALE GENOMIC DNA]</scope>
    <source>
        <strain evidence="5">ATCC MYA-4447 / BCRC 22081 / CBS 7064 / NBRC 10061 / NRRL Y-12695</strain>
    </source>
</reference>
<dbReference type="OMA" id="ANENYAC"/>
<dbReference type="AlphaFoldDB" id="G8YDH1"/>
<evidence type="ECO:0000256" key="1">
    <source>
        <dbReference type="ARBA" id="ARBA00006066"/>
    </source>
</evidence>
<keyword evidence="5" id="KW-1185">Reference proteome</keyword>
<dbReference type="HOGENOM" id="CLU_034979_0_0_1"/>
<dbReference type="FunCoup" id="G8YDH1">
    <property type="interactions" value="874"/>
</dbReference>
<dbReference type="InterPro" id="IPR024078">
    <property type="entry name" value="LmbE-like_dom_sf"/>
</dbReference>
<dbReference type="GO" id="GO:0016020">
    <property type="term" value="C:membrane"/>
    <property type="evidence" value="ECO:0007669"/>
    <property type="project" value="GOC"/>
</dbReference>
<keyword evidence="3" id="KW-0812">Transmembrane</keyword>
<dbReference type="GO" id="GO:0005783">
    <property type="term" value="C:endoplasmic reticulum"/>
    <property type="evidence" value="ECO:0007669"/>
    <property type="project" value="TreeGrafter"/>
</dbReference>
<dbReference type="Proteomes" id="UP000005222">
    <property type="component" value="Chromosome J"/>
</dbReference>
<gene>
    <name evidence="4" type="primary">Piso0_002775</name>
    <name evidence="4" type="ORF">GNLVRS01_PISO0J19303g</name>
</gene>
<evidence type="ECO:0000256" key="2">
    <source>
        <dbReference type="ARBA" id="ARBA00012176"/>
    </source>
</evidence>
<dbReference type="UniPathway" id="UPA00196"/>
<proteinExistence type="inferred from homology"/>
<dbReference type="InParanoid" id="G8YDH1"/>
<dbReference type="Pfam" id="PF02585">
    <property type="entry name" value="PIG-L"/>
    <property type="match status" value="1"/>
</dbReference>
<dbReference type="Gene3D" id="3.40.50.10320">
    <property type="entry name" value="LmbE-like"/>
    <property type="match status" value="1"/>
</dbReference>
<keyword evidence="3" id="KW-0472">Membrane</keyword>
<dbReference type="InterPro" id="IPR003737">
    <property type="entry name" value="GlcNAc_PI_deacetylase-related"/>
</dbReference>
<protein>
    <recommendedName>
        <fullName evidence="2">N-acetylglucosaminylphosphatidylinositol deacetylase</fullName>
        <ecNumber evidence="2">3.5.1.89</ecNumber>
    </recommendedName>
</protein>